<proteinExistence type="evidence at transcript level"/>
<keyword evidence="2" id="KW-0677">Repeat</keyword>
<dbReference type="PANTHER" id="PTHR18763:SF0">
    <property type="entry name" value="WD REPEAT-CONTAINING PROTEIN 18"/>
    <property type="match status" value="1"/>
</dbReference>
<dbReference type="AlphaFoldDB" id="A0A5J6N928"/>
<organism evidence="4">
    <name type="scientific">Cymbidium ensifolium</name>
    <name type="common">Orchid</name>
    <name type="synonym">Epidendrum ensifolium</name>
    <dbReference type="NCBI Taxonomy" id="78740"/>
    <lineage>
        <taxon>Eukaryota</taxon>
        <taxon>Viridiplantae</taxon>
        <taxon>Streptophyta</taxon>
        <taxon>Embryophyta</taxon>
        <taxon>Tracheophyta</taxon>
        <taxon>Spermatophyta</taxon>
        <taxon>Magnoliopsida</taxon>
        <taxon>Liliopsida</taxon>
        <taxon>Asparagales</taxon>
        <taxon>Orchidaceae</taxon>
        <taxon>Epidendroideae</taxon>
        <taxon>Cymbidieae</taxon>
        <taxon>Cymbidiinae</taxon>
        <taxon>Cymbidium</taxon>
    </lineage>
</organism>
<name>A0A5J6N928_CYMEN</name>
<dbReference type="SMART" id="SM00320">
    <property type="entry name" value="WD40"/>
    <property type="match status" value="5"/>
</dbReference>
<evidence type="ECO:0000256" key="1">
    <source>
        <dbReference type="ARBA" id="ARBA00022574"/>
    </source>
</evidence>
<dbReference type="FunFam" id="2.130.10.10:FF:000600">
    <property type="entry name" value="Protein ROOT INITIATION DEFECTIVE 3"/>
    <property type="match status" value="1"/>
</dbReference>
<dbReference type="PROSITE" id="PS50294">
    <property type="entry name" value="WD_REPEATS_REGION"/>
    <property type="match status" value="2"/>
</dbReference>
<dbReference type="EMBL" id="MK673680">
    <property type="protein sequence ID" value="QEX51203.1"/>
    <property type="molecule type" value="mRNA"/>
</dbReference>
<dbReference type="GO" id="GO:0005656">
    <property type="term" value="C:nuclear pre-replicative complex"/>
    <property type="evidence" value="ECO:0007669"/>
    <property type="project" value="TreeGrafter"/>
</dbReference>
<accession>A0A5J6N928</accession>
<dbReference type="InterPro" id="IPR001680">
    <property type="entry name" value="WD40_rpt"/>
</dbReference>
<dbReference type="GO" id="GO:0006261">
    <property type="term" value="P:DNA-templated DNA replication"/>
    <property type="evidence" value="ECO:0007669"/>
    <property type="project" value="TreeGrafter"/>
</dbReference>
<evidence type="ECO:0000256" key="3">
    <source>
        <dbReference type="PROSITE-ProRule" id="PRU00221"/>
    </source>
</evidence>
<dbReference type="InterPro" id="IPR045227">
    <property type="entry name" value="WDR18/Ipi3/RID3"/>
</dbReference>
<dbReference type="GO" id="GO:0006364">
    <property type="term" value="P:rRNA processing"/>
    <property type="evidence" value="ECO:0007669"/>
    <property type="project" value="TreeGrafter"/>
</dbReference>
<dbReference type="GO" id="GO:0120330">
    <property type="term" value="C:rixosome complex"/>
    <property type="evidence" value="ECO:0007669"/>
    <property type="project" value="TreeGrafter"/>
</dbReference>
<dbReference type="Pfam" id="PF00400">
    <property type="entry name" value="WD40"/>
    <property type="match status" value="3"/>
</dbReference>
<dbReference type="SUPFAM" id="SSF50998">
    <property type="entry name" value="Quinoprotein alcohol dehydrogenase-like"/>
    <property type="match status" value="1"/>
</dbReference>
<sequence>MEFVVASSSVDTGIGCWDLVSGAEKLRYRSCASPPHGLLSVSRHFLASSQLRENPSSSTAPIFFWSWEKPQVQVRSFPAEFIGPLVSDSDGSYIIGGGSSGAIYLWEVASGKLLNKFTAHFRSVTCLTLSNDESLLISGSEDGSVRVWPLLMIFDDIAKESGENIYKYSFSEHALRVTSVISGQGLCNSIVISSSEDRTCKVWSLSEGRLLRSITFPFIIDAIAMDPGEHVFYAGCRDGKIYVAALNAEWNPARNYGKFIIDSLSDNSKAITCLAFSTDGVTLVSGSEDGTIRVWNTNTGQMTRLLKHSKAPVSNVLIVRQPTKISQNSLSRKQELLLMAPPLNKYTDSREDEVESKAVKILYQNFNDFDNRTNCAAHVMSSQIKELQQNGSSGAVQMELERLRVERKRSIQMAQQWKKLYNDIQTTFVNELLSGVNVDGS</sequence>
<dbReference type="Gene3D" id="2.130.10.10">
    <property type="entry name" value="YVTN repeat-like/Quinoprotein amine dehydrogenase"/>
    <property type="match status" value="2"/>
</dbReference>
<evidence type="ECO:0000313" key="4">
    <source>
        <dbReference type="EMBL" id="QEX51203.1"/>
    </source>
</evidence>
<feature type="repeat" description="WD" evidence="3">
    <location>
        <begin position="264"/>
        <end position="305"/>
    </location>
</feature>
<dbReference type="PROSITE" id="PS00678">
    <property type="entry name" value="WD_REPEATS_1"/>
    <property type="match status" value="1"/>
</dbReference>
<dbReference type="PANTHER" id="PTHR18763">
    <property type="entry name" value="WD-REPEAT PROTEIN 18"/>
    <property type="match status" value="1"/>
</dbReference>
<dbReference type="PROSITE" id="PS50082">
    <property type="entry name" value="WD_REPEATS_2"/>
    <property type="match status" value="3"/>
</dbReference>
<dbReference type="InterPro" id="IPR011047">
    <property type="entry name" value="Quinoprotein_ADH-like_sf"/>
</dbReference>
<feature type="repeat" description="WD" evidence="3">
    <location>
        <begin position="170"/>
        <end position="213"/>
    </location>
</feature>
<dbReference type="InterPro" id="IPR019775">
    <property type="entry name" value="WD40_repeat_CS"/>
</dbReference>
<protein>
    <submittedName>
        <fullName evidence="4">Protein ROOT INITIATION DEFECTIVE 3 isoform X1</fullName>
    </submittedName>
</protein>
<dbReference type="InterPro" id="IPR015943">
    <property type="entry name" value="WD40/YVTN_repeat-like_dom_sf"/>
</dbReference>
<dbReference type="PRINTS" id="PR00320">
    <property type="entry name" value="GPROTEINBRPT"/>
</dbReference>
<reference evidence="4" key="1">
    <citation type="journal article" date="2015" name="PLoS ONE">
        <title>Digital Gene Expression Analysis Based on De Novo Transcriptome Assembly Reveals New Genes Associated with Floral Organ Differentiation of the Orchid Plant Cymbidium ensifolium.</title>
        <authorList>
            <person name="Yang F."/>
            <person name="Zhu G."/>
        </authorList>
    </citation>
    <scope>NUCLEOTIDE SEQUENCE</scope>
</reference>
<dbReference type="InterPro" id="IPR020472">
    <property type="entry name" value="WD40_PAC1"/>
</dbReference>
<feature type="repeat" description="WD" evidence="3">
    <location>
        <begin position="117"/>
        <end position="148"/>
    </location>
</feature>
<evidence type="ECO:0000256" key="2">
    <source>
        <dbReference type="ARBA" id="ARBA00022737"/>
    </source>
</evidence>
<keyword evidence="1 3" id="KW-0853">WD repeat</keyword>